<feature type="region of interest" description="Disordered" evidence="1">
    <location>
        <begin position="1"/>
        <end position="143"/>
    </location>
</feature>
<feature type="compositionally biased region" description="Basic and acidic residues" evidence="1">
    <location>
        <begin position="17"/>
        <end position="28"/>
    </location>
</feature>
<sequence>MDQLLRSNDGPVFGARGRADARDEKRGGEASSVAAILDRARSASVEPSAAAAGPSLEPRIPYSRQARLGRTPSPLPPASSAAFPLRDPSACRDPPGPGPALAARSGLPSARAGRQGASALLPRPDSRVAARRPRVRGARPPPRLAGLGAMGAQRAGKRLSAVGVGGTTTVMPSPGAPFRIVASVHPKAPVCWCLARGKPLWKRWIWWRKSPQDPRLQLPFSVRFQGSMKRVRL</sequence>
<evidence type="ECO:0000256" key="1">
    <source>
        <dbReference type="SAM" id="MobiDB-lite"/>
    </source>
</evidence>
<gene>
    <name evidence="3" type="primary">LOC113455772</name>
</gene>
<accession>A0ABM1TW23</accession>
<keyword evidence="2" id="KW-1185">Reference proteome</keyword>
<protein>
    <submittedName>
        <fullName evidence="3">Uncharacterized protein LOC113455772</fullName>
    </submittedName>
</protein>
<dbReference type="Proteomes" id="UP000694915">
    <property type="component" value="Unplaced"/>
</dbReference>
<evidence type="ECO:0000313" key="2">
    <source>
        <dbReference type="Proteomes" id="UP000694915"/>
    </source>
</evidence>
<proteinExistence type="predicted"/>
<evidence type="ECO:0000313" key="3">
    <source>
        <dbReference type="RefSeq" id="XP_026633935.1"/>
    </source>
</evidence>
<organism evidence="2 3">
    <name type="scientific">Microtus ochrogaster</name>
    <name type="common">Prairie vole</name>
    <dbReference type="NCBI Taxonomy" id="79684"/>
    <lineage>
        <taxon>Eukaryota</taxon>
        <taxon>Metazoa</taxon>
        <taxon>Chordata</taxon>
        <taxon>Craniata</taxon>
        <taxon>Vertebrata</taxon>
        <taxon>Euteleostomi</taxon>
        <taxon>Mammalia</taxon>
        <taxon>Eutheria</taxon>
        <taxon>Euarchontoglires</taxon>
        <taxon>Glires</taxon>
        <taxon>Rodentia</taxon>
        <taxon>Myomorpha</taxon>
        <taxon>Muroidea</taxon>
        <taxon>Cricetidae</taxon>
        <taxon>Arvicolinae</taxon>
        <taxon>Microtus</taxon>
    </lineage>
</organism>
<dbReference type="GeneID" id="113455772"/>
<dbReference type="RefSeq" id="XP_026633935.1">
    <property type="nucleotide sequence ID" value="XM_026778134.1"/>
</dbReference>
<reference evidence="3" key="1">
    <citation type="submission" date="2025-08" db="UniProtKB">
        <authorList>
            <consortium name="RefSeq"/>
        </authorList>
    </citation>
    <scope>IDENTIFICATION</scope>
</reference>
<name>A0ABM1TW23_MICOH</name>